<dbReference type="AlphaFoldDB" id="A0A1L9SBF6"/>
<dbReference type="CDD" id="cd01994">
    <property type="entry name" value="AANH_PF0828-like"/>
    <property type="match status" value="1"/>
</dbReference>
<dbReference type="InterPro" id="IPR030662">
    <property type="entry name" value="DPH6/MJ0570"/>
</dbReference>
<dbReference type="GO" id="GO:0017183">
    <property type="term" value="P:protein histidyl modification to diphthamide"/>
    <property type="evidence" value="ECO:0007669"/>
    <property type="project" value="TreeGrafter"/>
</dbReference>
<feature type="compositionally biased region" description="Low complexity" evidence="6">
    <location>
        <begin position="305"/>
        <end position="321"/>
    </location>
</feature>
<dbReference type="Gene3D" id="3.30.1330.40">
    <property type="entry name" value="RutC-like"/>
    <property type="match status" value="2"/>
</dbReference>
<dbReference type="GeneID" id="34613618"/>
<dbReference type="SUPFAM" id="SSF52402">
    <property type="entry name" value="Adenine nucleotide alpha hydrolases-like"/>
    <property type="match status" value="1"/>
</dbReference>
<dbReference type="EC" id="6.3.1.14" evidence="1"/>
<dbReference type="InterPro" id="IPR006175">
    <property type="entry name" value="YjgF/YER057c/UK114"/>
</dbReference>
<evidence type="ECO:0000313" key="8">
    <source>
        <dbReference type="EMBL" id="OJJ44513.1"/>
    </source>
</evidence>
<evidence type="ECO:0000259" key="7">
    <source>
        <dbReference type="Pfam" id="PF01902"/>
    </source>
</evidence>
<dbReference type="GO" id="GO:0017178">
    <property type="term" value="F:diphthine-ammonia ligase activity"/>
    <property type="evidence" value="ECO:0007669"/>
    <property type="project" value="UniProtKB-EC"/>
</dbReference>
<evidence type="ECO:0000256" key="6">
    <source>
        <dbReference type="SAM" id="MobiDB-lite"/>
    </source>
</evidence>
<dbReference type="EMBL" id="KV878347">
    <property type="protein sequence ID" value="OJJ44513.1"/>
    <property type="molecule type" value="Genomic_DNA"/>
</dbReference>
<dbReference type="RefSeq" id="XP_022579023.1">
    <property type="nucleotide sequence ID" value="XM_022727154.1"/>
</dbReference>
<dbReference type="SUPFAM" id="SSF55298">
    <property type="entry name" value="YjgF-like"/>
    <property type="match status" value="2"/>
</dbReference>
<evidence type="ECO:0000256" key="3">
    <source>
        <dbReference type="ARBA" id="ARBA00029814"/>
    </source>
</evidence>
<dbReference type="Proteomes" id="UP000184188">
    <property type="component" value="Unassembled WGS sequence"/>
</dbReference>
<keyword evidence="9" id="KW-1185">Reference proteome</keyword>
<dbReference type="Gene3D" id="3.90.1490.10">
    <property type="entry name" value="putative n-type atp pyrophosphatase, domain 2"/>
    <property type="match status" value="1"/>
</dbReference>
<reference evidence="9" key="1">
    <citation type="journal article" date="2017" name="Genome Biol.">
        <title>Comparative genomics reveals high biological diversity and specific adaptations in the industrially and medically important fungal genus Aspergillus.</title>
        <authorList>
            <person name="de Vries R.P."/>
            <person name="Riley R."/>
            <person name="Wiebenga A."/>
            <person name="Aguilar-Osorio G."/>
            <person name="Amillis S."/>
            <person name="Uchima C.A."/>
            <person name="Anderluh G."/>
            <person name="Asadollahi M."/>
            <person name="Askin M."/>
            <person name="Barry K."/>
            <person name="Battaglia E."/>
            <person name="Bayram O."/>
            <person name="Benocci T."/>
            <person name="Braus-Stromeyer S.A."/>
            <person name="Caldana C."/>
            <person name="Canovas D."/>
            <person name="Cerqueira G.C."/>
            <person name="Chen F."/>
            <person name="Chen W."/>
            <person name="Choi C."/>
            <person name="Clum A."/>
            <person name="Dos Santos R.A."/>
            <person name="Damasio A.R."/>
            <person name="Diallinas G."/>
            <person name="Emri T."/>
            <person name="Fekete E."/>
            <person name="Flipphi M."/>
            <person name="Freyberg S."/>
            <person name="Gallo A."/>
            <person name="Gournas C."/>
            <person name="Habgood R."/>
            <person name="Hainaut M."/>
            <person name="Harispe M.L."/>
            <person name="Henrissat B."/>
            <person name="Hilden K.S."/>
            <person name="Hope R."/>
            <person name="Hossain A."/>
            <person name="Karabika E."/>
            <person name="Karaffa L."/>
            <person name="Karanyi Z."/>
            <person name="Krasevec N."/>
            <person name="Kuo A."/>
            <person name="Kusch H."/>
            <person name="LaButti K."/>
            <person name="Lagendijk E.L."/>
            <person name="Lapidus A."/>
            <person name="Levasseur A."/>
            <person name="Lindquist E."/>
            <person name="Lipzen A."/>
            <person name="Logrieco A.F."/>
            <person name="MacCabe A."/>
            <person name="Maekelae M.R."/>
            <person name="Malavazi I."/>
            <person name="Melin P."/>
            <person name="Meyer V."/>
            <person name="Mielnichuk N."/>
            <person name="Miskei M."/>
            <person name="Molnar A.P."/>
            <person name="Mule G."/>
            <person name="Ngan C.Y."/>
            <person name="Orejas M."/>
            <person name="Orosz E."/>
            <person name="Ouedraogo J.P."/>
            <person name="Overkamp K.M."/>
            <person name="Park H.-S."/>
            <person name="Perrone G."/>
            <person name="Piumi F."/>
            <person name="Punt P.J."/>
            <person name="Ram A.F."/>
            <person name="Ramon A."/>
            <person name="Rauscher S."/>
            <person name="Record E."/>
            <person name="Riano-Pachon D.M."/>
            <person name="Robert V."/>
            <person name="Roehrig J."/>
            <person name="Ruller R."/>
            <person name="Salamov A."/>
            <person name="Salih N.S."/>
            <person name="Samson R.A."/>
            <person name="Sandor E."/>
            <person name="Sanguinetti M."/>
            <person name="Schuetze T."/>
            <person name="Sepcic K."/>
            <person name="Shelest E."/>
            <person name="Sherlock G."/>
            <person name="Sophianopoulou V."/>
            <person name="Squina F.M."/>
            <person name="Sun H."/>
            <person name="Susca A."/>
            <person name="Todd R.B."/>
            <person name="Tsang A."/>
            <person name="Unkles S.E."/>
            <person name="van de Wiele N."/>
            <person name="van Rossen-Uffink D."/>
            <person name="Oliveira J.V."/>
            <person name="Vesth T.C."/>
            <person name="Visser J."/>
            <person name="Yu J.-H."/>
            <person name="Zhou M."/>
            <person name="Andersen M.R."/>
            <person name="Archer D.B."/>
            <person name="Baker S.E."/>
            <person name="Benoit I."/>
            <person name="Brakhage A.A."/>
            <person name="Braus G.H."/>
            <person name="Fischer R."/>
            <person name="Frisvad J.C."/>
            <person name="Goldman G.H."/>
            <person name="Houbraken J."/>
            <person name="Oakley B."/>
            <person name="Pocsi I."/>
            <person name="Scazzocchio C."/>
            <person name="Seiboth B."/>
            <person name="vanKuyk P.A."/>
            <person name="Wortman J."/>
            <person name="Dyer P.S."/>
            <person name="Grigoriev I.V."/>
        </authorList>
    </citation>
    <scope>NUCLEOTIDE SEQUENCE [LARGE SCALE GENOMIC DNA]</scope>
    <source>
        <strain evidence="9">CBS 506.65</strain>
    </source>
</reference>
<dbReference type="OrthoDB" id="686384at2759"/>
<dbReference type="CDD" id="cd06156">
    <property type="entry name" value="eu_AANH_C_2"/>
    <property type="match status" value="1"/>
</dbReference>
<proteinExistence type="predicted"/>
<accession>A0A1L9SBF6</accession>
<protein>
    <recommendedName>
        <fullName evidence="2">Diphthine--ammonia ligase</fullName>
        <ecNumber evidence="1">6.3.1.14</ecNumber>
    </recommendedName>
    <alternativeName>
        <fullName evidence="3">Diphthamide synthase</fullName>
    </alternativeName>
    <alternativeName>
        <fullName evidence="4">Diphthamide synthetase</fullName>
    </alternativeName>
</protein>
<dbReference type="Gene3D" id="3.40.50.620">
    <property type="entry name" value="HUPs"/>
    <property type="match status" value="1"/>
</dbReference>
<gene>
    <name evidence="8" type="ORF">ASPZODRAFT_18092</name>
</gene>
<dbReference type="NCBIfam" id="TIGR00290">
    <property type="entry name" value="MJ0570_dom"/>
    <property type="match status" value="1"/>
</dbReference>
<name>A0A1L9SBF6_9EURO</name>
<organism evidence="8 9">
    <name type="scientific">Penicilliopsis zonata CBS 506.65</name>
    <dbReference type="NCBI Taxonomy" id="1073090"/>
    <lineage>
        <taxon>Eukaryota</taxon>
        <taxon>Fungi</taxon>
        <taxon>Dikarya</taxon>
        <taxon>Ascomycota</taxon>
        <taxon>Pezizomycotina</taxon>
        <taxon>Eurotiomycetes</taxon>
        <taxon>Eurotiomycetidae</taxon>
        <taxon>Eurotiales</taxon>
        <taxon>Aspergillaceae</taxon>
        <taxon>Penicilliopsis</taxon>
    </lineage>
</organism>
<dbReference type="PANTHER" id="PTHR12196">
    <property type="entry name" value="DOMAIN OF UNKNOWN FUNCTION 71 DUF71 -CONTAINING PROTEIN"/>
    <property type="match status" value="1"/>
</dbReference>
<evidence type="ECO:0000256" key="5">
    <source>
        <dbReference type="ARBA" id="ARBA00048108"/>
    </source>
</evidence>
<sequence length="699" mass="76225">MSLKVIALISGGKDSLYTPLHCLANGHTVVALANLHPASQEEEDIDSFMYQTVGHGVIPLYEEALGIPLYRAEIQAGSAIETSLVYGAQNSADETEALVPLLKTIMETHHADAVCTGAILSTYQRTRIESVAARLGLVSLSWLWMYPFLLPGNRTETALLEDMASVSCDARIIKVASGGLDSSFLWGNVSSSDGRLRSRIAKAMARFVDVEDGDVRGAVLGEGGEYETLAVDGPSVLWKKRIEVDTEVVSGEAGVSYLRFTRPRCLPKESGEPFELRRPPLLEDRFERLLQEHQEQILSESVKNQSSQSSQSSQSKQSKQSISNLTAAGTSAAEQMASIATTLDETLAASNRTTDDIVFATLLLRSMADFASVNDVYVSLFRKPNPPARVTVACRSLPAGVDVMASFVLDSCPREKRDGLHVQSRSYWAPANIGPYSQAISVPLNSTSTSKLVYVAGQIPLEPASMNLPVTQGTWMQDFNLQAVLALQHLWRIGAAMHVDWWTGGVAFLTGENVATKAWIASRIWEGIHNSTENIEKEEEDDVDAWDLKYGRAERHYTSKAPALPNFDIVESSSPAIPPFFAVQVDELPRNSSIEWQSAGLSGGQLRLNQETKPYGRCTHTLVDGVIRFSAIEVDWGHLEAALHQLSQSQSQSQSHQATIYTAQQVSWPGQIVPCKAVWGRGGRRLAAGILLSLNPGSC</sequence>
<dbReference type="InterPro" id="IPR002761">
    <property type="entry name" value="Diphthami_syn_dom"/>
</dbReference>
<evidence type="ECO:0000256" key="1">
    <source>
        <dbReference type="ARBA" id="ARBA00012089"/>
    </source>
</evidence>
<evidence type="ECO:0000313" key="9">
    <source>
        <dbReference type="Proteomes" id="UP000184188"/>
    </source>
</evidence>
<dbReference type="Pfam" id="PF01902">
    <property type="entry name" value="Diphthami_syn_2"/>
    <property type="match status" value="1"/>
</dbReference>
<evidence type="ECO:0000256" key="2">
    <source>
        <dbReference type="ARBA" id="ARBA00018426"/>
    </source>
</evidence>
<feature type="domain" description="Diphthamide synthase" evidence="7">
    <location>
        <begin position="4"/>
        <end position="246"/>
    </location>
</feature>
<feature type="region of interest" description="Disordered" evidence="6">
    <location>
        <begin position="299"/>
        <end position="327"/>
    </location>
</feature>
<dbReference type="InterPro" id="IPR035959">
    <property type="entry name" value="RutC-like_sf"/>
</dbReference>
<evidence type="ECO:0000256" key="4">
    <source>
        <dbReference type="ARBA" id="ARBA00031552"/>
    </source>
</evidence>
<dbReference type="PANTHER" id="PTHR12196:SF2">
    <property type="entry name" value="DIPHTHINE--AMMONIA LIGASE"/>
    <property type="match status" value="1"/>
</dbReference>
<dbReference type="InterPro" id="IPR014729">
    <property type="entry name" value="Rossmann-like_a/b/a_fold"/>
</dbReference>
<dbReference type="CDD" id="cd06155">
    <property type="entry name" value="eu_AANH_C_1"/>
    <property type="match status" value="1"/>
</dbReference>
<dbReference type="Pfam" id="PF01042">
    <property type="entry name" value="Ribonuc_L-PSP"/>
    <property type="match status" value="1"/>
</dbReference>
<dbReference type="FunFam" id="3.40.50.620:FF:000145">
    <property type="entry name" value="ATP-binding domain containing protein"/>
    <property type="match status" value="1"/>
</dbReference>
<dbReference type="STRING" id="1073090.A0A1L9SBF6"/>
<comment type="catalytic activity">
    <reaction evidence="5">
        <text>diphthine-[translation elongation factor 2] + NH4(+) + ATP = diphthamide-[translation elongation factor 2] + AMP + diphosphate + H(+)</text>
        <dbReference type="Rhea" id="RHEA:19753"/>
        <dbReference type="Rhea" id="RHEA-COMP:10172"/>
        <dbReference type="Rhea" id="RHEA-COMP:10174"/>
        <dbReference type="ChEBI" id="CHEBI:15378"/>
        <dbReference type="ChEBI" id="CHEBI:16692"/>
        <dbReference type="ChEBI" id="CHEBI:28938"/>
        <dbReference type="ChEBI" id="CHEBI:30616"/>
        <dbReference type="ChEBI" id="CHEBI:33019"/>
        <dbReference type="ChEBI" id="CHEBI:82696"/>
        <dbReference type="ChEBI" id="CHEBI:456215"/>
        <dbReference type="EC" id="6.3.1.14"/>
    </reaction>
</comment>
<dbReference type="VEuPathDB" id="FungiDB:ASPZODRAFT_18092"/>